<feature type="transmembrane region" description="Helical" evidence="6">
    <location>
        <begin position="12"/>
        <end position="36"/>
    </location>
</feature>
<dbReference type="OrthoDB" id="4315104at2"/>
<evidence type="ECO:0000313" key="7">
    <source>
        <dbReference type="EMBL" id="KAA1379859.1"/>
    </source>
</evidence>
<dbReference type="InterPro" id="IPR001733">
    <property type="entry name" value="Peptidase_S26B"/>
</dbReference>
<keyword evidence="8" id="KW-1185">Reference proteome</keyword>
<evidence type="ECO:0000256" key="1">
    <source>
        <dbReference type="ARBA" id="ARBA00004370"/>
    </source>
</evidence>
<dbReference type="NCBIfam" id="TIGR02228">
    <property type="entry name" value="sigpep_I_arch"/>
    <property type="match status" value="1"/>
</dbReference>
<accession>A0A641APJ9</accession>
<evidence type="ECO:0000313" key="8">
    <source>
        <dbReference type="Proteomes" id="UP001515100"/>
    </source>
</evidence>
<proteinExistence type="predicted"/>
<name>A0A641APJ9_9ACTN</name>
<comment type="caution">
    <text evidence="7">The sequence shown here is derived from an EMBL/GenBank/DDBJ whole genome shotgun (WGS) entry which is preliminary data.</text>
</comment>
<dbReference type="GO" id="GO:0009003">
    <property type="term" value="F:signal peptidase activity"/>
    <property type="evidence" value="ECO:0007669"/>
    <property type="project" value="UniProtKB-EC"/>
</dbReference>
<keyword evidence="2 6" id="KW-0812">Transmembrane</keyword>
<dbReference type="AlphaFoldDB" id="A0A641APJ9"/>
<dbReference type="InterPro" id="IPR019533">
    <property type="entry name" value="Peptidase_S26"/>
</dbReference>
<dbReference type="EC" id="3.4.21.89" evidence="5"/>
<evidence type="ECO:0000256" key="6">
    <source>
        <dbReference type="SAM" id="Phobius"/>
    </source>
</evidence>
<dbReference type="CDD" id="cd06530">
    <property type="entry name" value="S26_SPase_I"/>
    <property type="match status" value="1"/>
</dbReference>
<dbReference type="GO" id="GO:0006465">
    <property type="term" value="P:signal peptide processing"/>
    <property type="evidence" value="ECO:0007669"/>
    <property type="project" value="UniProtKB-UniRule"/>
</dbReference>
<dbReference type="Proteomes" id="UP001515100">
    <property type="component" value="Unassembled WGS sequence"/>
</dbReference>
<evidence type="ECO:0000256" key="3">
    <source>
        <dbReference type="ARBA" id="ARBA00022989"/>
    </source>
</evidence>
<sequence>MSRALRTRRSAASRAGSWLVNIVMVVATVAGVGYLAPSLFGFERYVITGGSMSGTFEKGSIAFEQRVPVEDVKIGDVITYLPPADSGTNHLVTHRVISDTVLPTGVRQLQTQGDANPDPDPWKFSLTESTQPVVRTTVPYAGWVFVALADREIRMVAIGVPAALIALASLVELTRGVRGVRVERREKRHAALVTA</sequence>
<evidence type="ECO:0000256" key="5">
    <source>
        <dbReference type="NCBIfam" id="TIGR02228"/>
    </source>
</evidence>
<comment type="subcellular location">
    <subcellularLocation>
        <location evidence="1">Membrane</location>
    </subcellularLocation>
</comment>
<dbReference type="RefSeq" id="WP_129179772.1">
    <property type="nucleotide sequence ID" value="NZ_JAGIOG010000001.1"/>
</dbReference>
<dbReference type="GO" id="GO:0004252">
    <property type="term" value="F:serine-type endopeptidase activity"/>
    <property type="evidence" value="ECO:0007669"/>
    <property type="project" value="UniProtKB-UniRule"/>
</dbReference>
<keyword evidence="7" id="KW-0378">Hydrolase</keyword>
<dbReference type="EMBL" id="SDPP02000001">
    <property type="protein sequence ID" value="KAA1379859.1"/>
    <property type="molecule type" value="Genomic_DNA"/>
</dbReference>
<protein>
    <recommendedName>
        <fullName evidence="5">Signal peptidase I</fullName>
        <ecNumber evidence="5">3.4.21.89</ecNumber>
    </recommendedName>
</protein>
<dbReference type="SUPFAM" id="SSF51306">
    <property type="entry name" value="LexA/Signal peptidase"/>
    <property type="match status" value="1"/>
</dbReference>
<gene>
    <name evidence="7" type="ORF">ESP62_001200</name>
</gene>
<reference evidence="7" key="1">
    <citation type="submission" date="2019-09" db="EMBL/GenBank/DDBJ databases">
        <authorList>
            <person name="Li J."/>
        </authorList>
    </citation>
    <scope>NUCLEOTIDE SEQUENCE [LARGE SCALE GENOMIC DNA]</scope>
    <source>
        <strain evidence="7">NRBC 14897</strain>
    </source>
</reference>
<organism evidence="7 8">
    <name type="scientific">Aeromicrobium fastidiosum</name>
    <dbReference type="NCBI Taxonomy" id="52699"/>
    <lineage>
        <taxon>Bacteria</taxon>
        <taxon>Bacillati</taxon>
        <taxon>Actinomycetota</taxon>
        <taxon>Actinomycetes</taxon>
        <taxon>Propionibacteriales</taxon>
        <taxon>Nocardioidaceae</taxon>
        <taxon>Aeromicrobium</taxon>
    </lineage>
</organism>
<evidence type="ECO:0000256" key="2">
    <source>
        <dbReference type="ARBA" id="ARBA00022692"/>
    </source>
</evidence>
<keyword evidence="4 6" id="KW-0472">Membrane</keyword>
<dbReference type="InterPro" id="IPR036286">
    <property type="entry name" value="LexA/Signal_pep-like_sf"/>
</dbReference>
<dbReference type="GO" id="GO:0016020">
    <property type="term" value="C:membrane"/>
    <property type="evidence" value="ECO:0007669"/>
    <property type="project" value="UniProtKB-SubCell"/>
</dbReference>
<evidence type="ECO:0000256" key="4">
    <source>
        <dbReference type="ARBA" id="ARBA00023136"/>
    </source>
</evidence>
<keyword evidence="3 6" id="KW-1133">Transmembrane helix</keyword>